<dbReference type="PROSITE" id="PS51186">
    <property type="entry name" value="GNAT"/>
    <property type="match status" value="1"/>
</dbReference>
<organism evidence="2 3">
    <name type="scientific">Ideonella margarita</name>
    <dbReference type="NCBI Taxonomy" id="2984191"/>
    <lineage>
        <taxon>Bacteria</taxon>
        <taxon>Pseudomonadati</taxon>
        <taxon>Pseudomonadota</taxon>
        <taxon>Betaproteobacteria</taxon>
        <taxon>Burkholderiales</taxon>
        <taxon>Sphaerotilaceae</taxon>
        <taxon>Ideonella</taxon>
    </lineage>
</organism>
<protein>
    <submittedName>
        <fullName evidence="2">GNAT family N-acetyltransferase</fullName>
    </submittedName>
</protein>
<dbReference type="Pfam" id="PF00583">
    <property type="entry name" value="Acetyltransf_1"/>
    <property type="match status" value="1"/>
</dbReference>
<comment type="caution">
    <text evidence="2">The sequence shown here is derived from an EMBL/GenBank/DDBJ whole genome shotgun (WGS) entry which is preliminary data.</text>
</comment>
<evidence type="ECO:0000259" key="1">
    <source>
        <dbReference type="PROSITE" id="PS51186"/>
    </source>
</evidence>
<proteinExistence type="predicted"/>
<dbReference type="Gene3D" id="3.40.630.30">
    <property type="match status" value="1"/>
</dbReference>
<evidence type="ECO:0000313" key="2">
    <source>
        <dbReference type="EMBL" id="MEK8047396.1"/>
    </source>
</evidence>
<dbReference type="CDD" id="cd04301">
    <property type="entry name" value="NAT_SF"/>
    <property type="match status" value="1"/>
</dbReference>
<feature type="domain" description="N-acetyltransferase" evidence="1">
    <location>
        <begin position="9"/>
        <end position="158"/>
    </location>
</feature>
<dbReference type="Proteomes" id="UP001379945">
    <property type="component" value="Unassembled WGS sequence"/>
</dbReference>
<dbReference type="SUPFAM" id="SSF55729">
    <property type="entry name" value="Acyl-CoA N-acyltransferases (Nat)"/>
    <property type="match status" value="1"/>
</dbReference>
<name>A0ABU9C677_9BURK</name>
<dbReference type="InterPro" id="IPR000182">
    <property type="entry name" value="GNAT_dom"/>
</dbReference>
<evidence type="ECO:0000313" key="3">
    <source>
        <dbReference type="Proteomes" id="UP001379945"/>
    </source>
</evidence>
<dbReference type="EMBL" id="JBBUTI010000009">
    <property type="protein sequence ID" value="MEK8047396.1"/>
    <property type="molecule type" value="Genomic_DNA"/>
</dbReference>
<gene>
    <name evidence="2" type="ORF">AACH00_13625</name>
</gene>
<keyword evidence="3" id="KW-1185">Reference proteome</keyword>
<accession>A0ABU9C677</accession>
<reference evidence="2 3" key="1">
    <citation type="submission" date="2024-04" db="EMBL/GenBank/DDBJ databases">
        <title>Novel species of the genus Ideonella isolated from streams.</title>
        <authorList>
            <person name="Lu H."/>
        </authorList>
    </citation>
    <scope>NUCLEOTIDE SEQUENCE [LARGE SCALE GENOMIC DNA]</scope>
    <source>
        <strain evidence="2 3">LYT19W</strain>
    </source>
</reference>
<sequence>MQSTAAPVTTLREITADTVRAVMKLAVTEHQTRFVAPNAWSLGQALFAPDAWFRAIYLGDEPVGFVMLSDQSLLDQVPESPEVEVWRLMVDARHQRKGIGRAAMLQVIEHVRSKGLFKKLSISYVPDEGGPEALYLSLGFKPTGEVDEGEVVMELALDAA</sequence>
<dbReference type="InterPro" id="IPR016181">
    <property type="entry name" value="Acyl_CoA_acyltransferase"/>
</dbReference>
<dbReference type="RefSeq" id="WP_341399704.1">
    <property type="nucleotide sequence ID" value="NZ_JBBUTI010000009.1"/>
</dbReference>